<dbReference type="CDD" id="cd16906">
    <property type="entry name" value="YEATS_AF-9_like"/>
    <property type="match status" value="1"/>
</dbReference>
<dbReference type="AlphaFoldDB" id="A0AAV2BZZ3"/>
<organism evidence="5 6">
    <name type="scientific">Larinioides sclopetarius</name>
    <dbReference type="NCBI Taxonomy" id="280406"/>
    <lineage>
        <taxon>Eukaryota</taxon>
        <taxon>Metazoa</taxon>
        <taxon>Ecdysozoa</taxon>
        <taxon>Arthropoda</taxon>
        <taxon>Chelicerata</taxon>
        <taxon>Arachnida</taxon>
        <taxon>Araneae</taxon>
        <taxon>Araneomorphae</taxon>
        <taxon>Entelegynae</taxon>
        <taxon>Araneoidea</taxon>
        <taxon>Araneidae</taxon>
        <taxon>Larinioides</taxon>
    </lineage>
</organism>
<dbReference type="InterPro" id="IPR038704">
    <property type="entry name" value="YEAST_sf"/>
</dbReference>
<keyword evidence="3" id="KW-0175">Coiled coil</keyword>
<evidence type="ECO:0000256" key="3">
    <source>
        <dbReference type="SAM" id="Coils"/>
    </source>
</evidence>
<accession>A0AAV2BZZ3</accession>
<sequence length="273" mass="31560">MEVKIELGHKAWKNIKPTIESYTHDWTVFVQGVNGNEIKHIVEKVIFHLPDSYPDPNRVKDKPPYALSESSSQGLSIEIDVFFCPEAKLKKVHYVYDVFIGDEVVNISWERKLSFPNPSKEFKEKLLLAGGEIVDLLNAFPVMSDGFIKIKEEPVDEIQSVNNVDEATINSAVQNIDNLQFSFRNKCSTSSQEQLDFNKLLEENKKLKESNIEIKEKTDAQEKLMDYYKENFSRYEANILNTNLGIDQLKKKLEVDEREITTLKLQLQMLQVK</sequence>
<reference evidence="5 6" key="1">
    <citation type="submission" date="2024-04" db="EMBL/GenBank/DDBJ databases">
        <authorList>
            <person name="Rising A."/>
            <person name="Reimegard J."/>
            <person name="Sonavane S."/>
            <person name="Akerstrom W."/>
            <person name="Nylinder S."/>
            <person name="Hedman E."/>
            <person name="Kallberg Y."/>
        </authorList>
    </citation>
    <scope>NUCLEOTIDE SEQUENCE [LARGE SCALE GENOMIC DNA]</scope>
</reference>
<evidence type="ECO:0000256" key="2">
    <source>
        <dbReference type="PROSITE-ProRule" id="PRU00376"/>
    </source>
</evidence>
<evidence type="ECO:0000256" key="1">
    <source>
        <dbReference type="ARBA" id="ARBA00023242"/>
    </source>
</evidence>
<dbReference type="GO" id="GO:0045893">
    <property type="term" value="P:positive regulation of DNA-templated transcription"/>
    <property type="evidence" value="ECO:0007669"/>
    <property type="project" value="TreeGrafter"/>
</dbReference>
<dbReference type="GO" id="GO:0003682">
    <property type="term" value="F:chromatin binding"/>
    <property type="evidence" value="ECO:0007669"/>
    <property type="project" value="TreeGrafter"/>
</dbReference>
<evidence type="ECO:0000313" key="5">
    <source>
        <dbReference type="EMBL" id="CAL1301365.1"/>
    </source>
</evidence>
<dbReference type="InterPro" id="IPR052790">
    <property type="entry name" value="YEATS_domain"/>
</dbReference>
<keyword evidence="1 2" id="KW-0539">Nucleus</keyword>
<feature type="domain" description="YEATS" evidence="4">
    <location>
        <begin position="1"/>
        <end position="129"/>
    </location>
</feature>
<name>A0AAV2BZZ3_9ARAC</name>
<evidence type="ECO:0000259" key="4">
    <source>
        <dbReference type="PROSITE" id="PS51037"/>
    </source>
</evidence>
<dbReference type="EMBL" id="CAXIEN010000668">
    <property type="protein sequence ID" value="CAL1301365.1"/>
    <property type="molecule type" value="Genomic_DNA"/>
</dbReference>
<dbReference type="InterPro" id="IPR055129">
    <property type="entry name" value="YEATS_dom"/>
</dbReference>
<comment type="subcellular location">
    <subcellularLocation>
        <location evidence="2">Nucleus</location>
    </subcellularLocation>
</comment>
<dbReference type="PANTHER" id="PTHR47827">
    <property type="entry name" value="AHD DOMAIN-CONTAINING PROTEIN"/>
    <property type="match status" value="1"/>
</dbReference>
<dbReference type="Pfam" id="PF03366">
    <property type="entry name" value="YEATS"/>
    <property type="match status" value="1"/>
</dbReference>
<gene>
    <name evidence="5" type="ORF">LARSCL_LOCUS22471</name>
</gene>
<keyword evidence="6" id="KW-1185">Reference proteome</keyword>
<evidence type="ECO:0000313" key="6">
    <source>
        <dbReference type="Proteomes" id="UP001497382"/>
    </source>
</evidence>
<dbReference type="GO" id="GO:0008023">
    <property type="term" value="C:transcription elongation factor complex"/>
    <property type="evidence" value="ECO:0007669"/>
    <property type="project" value="TreeGrafter"/>
</dbReference>
<dbReference type="Proteomes" id="UP001497382">
    <property type="component" value="Unassembled WGS sequence"/>
</dbReference>
<comment type="caution">
    <text evidence="5">The sequence shown here is derived from an EMBL/GenBank/DDBJ whole genome shotgun (WGS) entry which is preliminary data.</text>
</comment>
<dbReference type="PANTHER" id="PTHR47827:SF3">
    <property type="entry name" value="AF-9 ANC1 HOMOLOGY DOMAIN-CONTAINING PROTEIN"/>
    <property type="match status" value="1"/>
</dbReference>
<feature type="coiled-coil region" evidence="3">
    <location>
        <begin position="246"/>
        <end position="273"/>
    </location>
</feature>
<dbReference type="Gene3D" id="2.60.40.1970">
    <property type="entry name" value="YEATS domain"/>
    <property type="match status" value="1"/>
</dbReference>
<feature type="non-terminal residue" evidence="5">
    <location>
        <position position="273"/>
    </location>
</feature>
<protein>
    <recommendedName>
        <fullName evidence="4">YEATS domain-containing protein</fullName>
    </recommendedName>
</protein>
<proteinExistence type="predicted"/>
<dbReference type="PROSITE" id="PS51037">
    <property type="entry name" value="YEATS"/>
    <property type="match status" value="1"/>
</dbReference>